<protein>
    <submittedName>
        <fullName evidence="2">Histone acetyltransferase</fullName>
    </submittedName>
</protein>
<evidence type="ECO:0000256" key="1">
    <source>
        <dbReference type="SAM" id="MobiDB-lite"/>
    </source>
</evidence>
<dbReference type="Proteomes" id="UP000056732">
    <property type="component" value="Unassembled WGS sequence"/>
</dbReference>
<comment type="caution">
    <text evidence="2">The sequence shown here is derived from an EMBL/GenBank/DDBJ whole genome shotgun (WGS) entry which is preliminary data.</text>
</comment>
<reference evidence="2 3" key="1">
    <citation type="submission" date="2015-11" db="EMBL/GenBank/DDBJ databases">
        <title>Expanding the genomic diversity of Burkholderia species for the development of highly accurate diagnostics.</title>
        <authorList>
            <person name="Sahl J."/>
            <person name="Keim P."/>
            <person name="Wagner D."/>
        </authorList>
    </citation>
    <scope>NUCLEOTIDE SEQUENCE [LARGE SCALE GENOMIC DNA]</scope>
    <source>
        <strain evidence="2 3">MSMB1137WGS</strain>
    </source>
</reference>
<evidence type="ECO:0000313" key="3">
    <source>
        <dbReference type="Proteomes" id="UP000056732"/>
    </source>
</evidence>
<evidence type="ECO:0000313" key="2">
    <source>
        <dbReference type="EMBL" id="KVT50381.1"/>
    </source>
</evidence>
<organism evidence="2 3">
    <name type="scientific">Burkholderia ubonensis</name>
    <dbReference type="NCBI Taxonomy" id="101571"/>
    <lineage>
        <taxon>Bacteria</taxon>
        <taxon>Pseudomonadati</taxon>
        <taxon>Pseudomonadota</taxon>
        <taxon>Betaproteobacteria</taxon>
        <taxon>Burkholderiales</taxon>
        <taxon>Burkholderiaceae</taxon>
        <taxon>Burkholderia</taxon>
        <taxon>Burkholderia cepacia complex</taxon>
    </lineage>
</organism>
<accession>A0AAW3N6D1</accession>
<dbReference type="RefSeq" id="WP_059931003.1">
    <property type="nucleotide sequence ID" value="NZ_LPDO01000096.1"/>
</dbReference>
<gene>
    <name evidence="2" type="ORF">WK53_11005</name>
</gene>
<dbReference type="AlphaFoldDB" id="A0AAW3N6D1"/>
<sequence length="266" mass="29436">MRIDVQHCQNSIDDELDTLHARLHQPGHRLHGLPAVALGASGLVVRHREADGEYFLYVEDPATRQLAGYTVFNRLPEIPRRADRYLRAPHSKFRASFQRKGLATTLYRWGLDAGLCLISGARQSVGAARLWTMLAREYRHGFVDIEGRELRYLGECVSDDVHGALHTRRLLLGTGWTMGEFAEVVGMTDGPAIAHDRSVRTSARWPEWPVRGSPNGDAPDAQSILPGASTTVAKQSGGAASRRQAGPGHDCRAFQTESPIRLRKDT</sequence>
<dbReference type="EMBL" id="LPDO01000096">
    <property type="protein sequence ID" value="KVT50381.1"/>
    <property type="molecule type" value="Genomic_DNA"/>
</dbReference>
<name>A0AAW3N6D1_9BURK</name>
<feature type="region of interest" description="Disordered" evidence="1">
    <location>
        <begin position="204"/>
        <end position="266"/>
    </location>
</feature>
<proteinExistence type="predicted"/>